<dbReference type="Ensembl" id="ENSMAMT00000056308.1">
    <property type="protein sequence ID" value="ENSMAMP00000055073.1"/>
    <property type="gene ID" value="ENSMAMG00000015443.2"/>
</dbReference>
<sequence>CPCRQLAGSAPVMSFPWWTQQPLLGTNGTSPSGFIDNGSCFTATPSAILNGDNFGGVPEVLLLDFVVFLVFMWWFGLISLCVCSSDEKMKARCGMDAVHYLSFQRHLIVLLFVITVPSLSVILPVNLTGNLLGTNPLNFGRTTIGNLKKDDYLLWLHTVFAVLYLILTVVLLRRHTSKMKGVFQKYNLHFSMSLWFLYREAYPTCQVCAVTLGYDVAKLMHLDKERMRAGKNLQYYERVLQKTGKQEVINPRLCGHLCCCASQKVDAIEYYSKKEKDLLEQVREQVELAPEHPLGIAFVTLQTEAMAKYILKDFNALECGSRSCCCGREPQPSSNSGTLNVKKWRVSFAPHPKNVYWESLSVRGFPWYARYVMINFFVLLLFTFLTTPTIVISAIDMFNVTKPIQSLNSPIISQFFPTLLLWSFSALLPTIVYYSTLGEAHWNRSSEQLSMMHKLYFFLLFMVLILPSLGLSSLAVFFLWLFDENFLSDGKLRFECVFLPHQGAFFVNYVITAGLVGSGMELLRLPGLLLYTIRLMFARSAAERKYVKQNQAYEFEYGAMYGWSLCVFTVIMAYSIICPIIVPFGLVYMLLKHLVDKHNLYFAYLPTCLDRQVHLAAVNQALAAPIICLIWLYFFSVLRTGFWTSTSLFTLVVLFVTIFICISYTCLGFFKYLSPHNYAVSVSLCVHRSYISWSSFTLHPHMVCVLFPVEESTSDG</sequence>
<evidence type="ECO:0000256" key="4">
    <source>
        <dbReference type="ARBA" id="ARBA00022692"/>
    </source>
</evidence>
<protein>
    <submittedName>
        <fullName evidence="12">Transmembrane protein 63A</fullName>
    </submittedName>
</protein>
<feature type="transmembrane region" description="Helical" evidence="8">
    <location>
        <begin position="509"/>
        <end position="537"/>
    </location>
</feature>
<feature type="transmembrane region" description="Helical" evidence="8">
    <location>
        <begin position="415"/>
        <end position="434"/>
    </location>
</feature>
<feature type="transmembrane region" description="Helical" evidence="8">
    <location>
        <begin position="106"/>
        <end position="132"/>
    </location>
</feature>
<feature type="transmembrane region" description="Helical" evidence="8">
    <location>
        <begin position="558"/>
        <end position="591"/>
    </location>
</feature>
<dbReference type="GeneTree" id="ENSGT00940000159576"/>
<reference evidence="12" key="1">
    <citation type="submission" date="2025-08" db="UniProtKB">
        <authorList>
            <consortium name="Ensembl"/>
        </authorList>
    </citation>
    <scope>IDENTIFICATION</scope>
</reference>
<evidence type="ECO:0000256" key="1">
    <source>
        <dbReference type="ARBA" id="ARBA00004141"/>
    </source>
</evidence>
<dbReference type="PANTHER" id="PTHR13018:SF24">
    <property type="entry name" value="CSC1-LIKE PROTEIN 1"/>
    <property type="match status" value="1"/>
</dbReference>
<feature type="domain" description="CSC1/OSCA1-like cytosolic" evidence="11">
    <location>
        <begin position="199"/>
        <end position="358"/>
    </location>
</feature>
<feature type="transmembrane region" description="Helical" evidence="8">
    <location>
        <begin position="455"/>
        <end position="482"/>
    </location>
</feature>
<organism evidence="12 13">
    <name type="scientific">Mastacembelus armatus</name>
    <name type="common">zig-zag eel</name>
    <dbReference type="NCBI Taxonomy" id="205130"/>
    <lineage>
        <taxon>Eukaryota</taxon>
        <taxon>Metazoa</taxon>
        <taxon>Chordata</taxon>
        <taxon>Craniata</taxon>
        <taxon>Vertebrata</taxon>
        <taxon>Euteleostomi</taxon>
        <taxon>Actinopterygii</taxon>
        <taxon>Neopterygii</taxon>
        <taxon>Teleostei</taxon>
        <taxon>Neoteleostei</taxon>
        <taxon>Acanthomorphata</taxon>
        <taxon>Anabantaria</taxon>
        <taxon>Synbranchiformes</taxon>
        <taxon>Mastacembelidae</taxon>
        <taxon>Mastacembelus</taxon>
    </lineage>
</organism>
<keyword evidence="6 8" id="KW-0472">Membrane</keyword>
<keyword evidence="3" id="KW-0813">Transport</keyword>
<dbReference type="Pfam" id="PF02714">
    <property type="entry name" value="RSN1_7TM"/>
    <property type="match status" value="1"/>
</dbReference>
<dbReference type="Pfam" id="PF13967">
    <property type="entry name" value="RSN1_TM"/>
    <property type="match status" value="1"/>
</dbReference>
<dbReference type="InterPro" id="IPR003864">
    <property type="entry name" value="CSC1/OSCA1-like_7TM"/>
</dbReference>
<dbReference type="GO" id="GO:0005886">
    <property type="term" value="C:plasma membrane"/>
    <property type="evidence" value="ECO:0007669"/>
    <property type="project" value="TreeGrafter"/>
</dbReference>
<feature type="transmembrane region" description="Helical" evidence="8">
    <location>
        <begin position="611"/>
        <end position="635"/>
    </location>
</feature>
<evidence type="ECO:0000256" key="6">
    <source>
        <dbReference type="ARBA" id="ARBA00023136"/>
    </source>
</evidence>
<dbReference type="InterPro" id="IPR032880">
    <property type="entry name" value="CSC1/OSCA1-like_N"/>
</dbReference>
<feature type="transmembrane region" description="Helical" evidence="8">
    <location>
        <begin position="371"/>
        <end position="395"/>
    </location>
</feature>
<keyword evidence="4 8" id="KW-0812">Transmembrane</keyword>
<dbReference type="InterPro" id="IPR027815">
    <property type="entry name" value="CSC1/OSCA1-like_cyt"/>
</dbReference>
<comment type="catalytic activity">
    <reaction evidence="7">
        <text>Ca(2+)(in) = Ca(2+)(out)</text>
        <dbReference type="Rhea" id="RHEA:29671"/>
        <dbReference type="ChEBI" id="CHEBI:29108"/>
    </reaction>
</comment>
<dbReference type="GO" id="GO:0005227">
    <property type="term" value="F:calcium-activated cation channel activity"/>
    <property type="evidence" value="ECO:0007669"/>
    <property type="project" value="InterPro"/>
</dbReference>
<feature type="domain" description="CSC1/OSCA1-like N-terminal transmembrane" evidence="10">
    <location>
        <begin position="74"/>
        <end position="174"/>
    </location>
</feature>
<name>A0A7N8XUW0_9TELE</name>
<dbReference type="AlphaFoldDB" id="A0A7N8XUW0"/>
<evidence type="ECO:0000256" key="3">
    <source>
        <dbReference type="ARBA" id="ARBA00022448"/>
    </source>
</evidence>
<evidence type="ECO:0000256" key="5">
    <source>
        <dbReference type="ARBA" id="ARBA00022989"/>
    </source>
</evidence>
<evidence type="ECO:0000313" key="13">
    <source>
        <dbReference type="Proteomes" id="UP000261640"/>
    </source>
</evidence>
<keyword evidence="13" id="KW-1185">Reference proteome</keyword>
<evidence type="ECO:0000259" key="11">
    <source>
        <dbReference type="Pfam" id="PF14703"/>
    </source>
</evidence>
<accession>A0A7N8XUW0</accession>
<evidence type="ECO:0000256" key="7">
    <source>
        <dbReference type="ARBA" id="ARBA00036634"/>
    </source>
</evidence>
<comment type="similarity">
    <text evidence="2">Belongs to the CSC1 (TC 1.A.17) family.</text>
</comment>
<keyword evidence="5 8" id="KW-1133">Transmembrane helix</keyword>
<evidence type="ECO:0000256" key="8">
    <source>
        <dbReference type="SAM" id="Phobius"/>
    </source>
</evidence>
<feature type="transmembrane region" description="Helical" evidence="8">
    <location>
        <begin position="60"/>
        <end position="85"/>
    </location>
</feature>
<reference evidence="12" key="2">
    <citation type="submission" date="2025-09" db="UniProtKB">
        <authorList>
            <consortium name="Ensembl"/>
        </authorList>
    </citation>
    <scope>IDENTIFICATION</scope>
</reference>
<evidence type="ECO:0000256" key="2">
    <source>
        <dbReference type="ARBA" id="ARBA00007779"/>
    </source>
</evidence>
<comment type="subcellular location">
    <subcellularLocation>
        <location evidence="1">Membrane</location>
        <topology evidence="1">Multi-pass membrane protein</topology>
    </subcellularLocation>
</comment>
<evidence type="ECO:0000259" key="10">
    <source>
        <dbReference type="Pfam" id="PF13967"/>
    </source>
</evidence>
<dbReference type="Proteomes" id="UP000261640">
    <property type="component" value="Unplaced"/>
</dbReference>
<feature type="domain" description="CSC1/OSCA1-like 7TM region" evidence="9">
    <location>
        <begin position="371"/>
        <end position="641"/>
    </location>
</feature>
<feature type="transmembrane region" description="Helical" evidence="8">
    <location>
        <begin position="647"/>
        <end position="670"/>
    </location>
</feature>
<feature type="transmembrane region" description="Helical" evidence="8">
    <location>
        <begin position="152"/>
        <end position="172"/>
    </location>
</feature>
<proteinExistence type="inferred from homology"/>
<dbReference type="PANTHER" id="PTHR13018">
    <property type="entry name" value="PROBABLE MEMBRANE PROTEIN DUF221-RELATED"/>
    <property type="match status" value="1"/>
</dbReference>
<evidence type="ECO:0000313" key="12">
    <source>
        <dbReference type="Ensembl" id="ENSMAMP00000055073.1"/>
    </source>
</evidence>
<dbReference type="Pfam" id="PF14703">
    <property type="entry name" value="PHM7_cyt"/>
    <property type="match status" value="1"/>
</dbReference>
<dbReference type="InterPro" id="IPR045122">
    <property type="entry name" value="Csc1-like"/>
</dbReference>
<evidence type="ECO:0000259" key="9">
    <source>
        <dbReference type="Pfam" id="PF02714"/>
    </source>
</evidence>